<reference evidence="1 2" key="1">
    <citation type="journal article" date="2018" name="Front. Plant Sci.">
        <title>Red Clover (Trifolium pratense) and Zigzag Clover (T. medium) - A Picture of Genomic Similarities and Differences.</title>
        <authorList>
            <person name="Dluhosova J."/>
            <person name="Istvanek J."/>
            <person name="Nedelnik J."/>
            <person name="Repkova J."/>
        </authorList>
    </citation>
    <scope>NUCLEOTIDE SEQUENCE [LARGE SCALE GENOMIC DNA]</scope>
    <source>
        <strain evidence="2">cv. 10/8</strain>
        <tissue evidence="1">Leaf</tissue>
    </source>
</reference>
<dbReference type="EMBL" id="LXQA010237986">
    <property type="protein sequence ID" value="MCI36841.1"/>
    <property type="molecule type" value="Genomic_DNA"/>
</dbReference>
<proteinExistence type="predicted"/>
<evidence type="ECO:0000313" key="1">
    <source>
        <dbReference type="EMBL" id="MCI36841.1"/>
    </source>
</evidence>
<accession>A0A392RJS6</accession>
<keyword evidence="2" id="KW-1185">Reference proteome</keyword>
<dbReference type="AlphaFoldDB" id="A0A392RJS6"/>
<organism evidence="1 2">
    <name type="scientific">Trifolium medium</name>
    <dbReference type="NCBI Taxonomy" id="97028"/>
    <lineage>
        <taxon>Eukaryota</taxon>
        <taxon>Viridiplantae</taxon>
        <taxon>Streptophyta</taxon>
        <taxon>Embryophyta</taxon>
        <taxon>Tracheophyta</taxon>
        <taxon>Spermatophyta</taxon>
        <taxon>Magnoliopsida</taxon>
        <taxon>eudicotyledons</taxon>
        <taxon>Gunneridae</taxon>
        <taxon>Pentapetalae</taxon>
        <taxon>rosids</taxon>
        <taxon>fabids</taxon>
        <taxon>Fabales</taxon>
        <taxon>Fabaceae</taxon>
        <taxon>Papilionoideae</taxon>
        <taxon>50 kb inversion clade</taxon>
        <taxon>NPAAA clade</taxon>
        <taxon>Hologalegina</taxon>
        <taxon>IRL clade</taxon>
        <taxon>Trifolieae</taxon>
        <taxon>Trifolium</taxon>
    </lineage>
</organism>
<dbReference type="Proteomes" id="UP000265520">
    <property type="component" value="Unassembled WGS sequence"/>
</dbReference>
<comment type="caution">
    <text evidence="1">The sequence shown here is derived from an EMBL/GenBank/DDBJ whole genome shotgun (WGS) entry which is preliminary data.</text>
</comment>
<evidence type="ECO:0000313" key="2">
    <source>
        <dbReference type="Proteomes" id="UP000265520"/>
    </source>
</evidence>
<sequence length="95" mass="10866">DNGENHLVKSKNGERVPDISFRLCPRLNGEKVPDTEFLQTHKCHEDNFLDTESFARLRESREVKNGENLPIYEESLLGTVFSRTHCSSSSPMLQC</sequence>
<feature type="non-terminal residue" evidence="1">
    <location>
        <position position="1"/>
    </location>
</feature>
<protein>
    <submittedName>
        <fullName evidence="1">Uncharacterized protein</fullName>
    </submittedName>
</protein>
<name>A0A392RJS6_9FABA</name>